<dbReference type="EMBL" id="NHSD01000285">
    <property type="protein sequence ID" value="MBK5928033.1"/>
    <property type="molecule type" value="Genomic_DNA"/>
</dbReference>
<keyword evidence="1" id="KW-0812">Transmembrane</keyword>
<protein>
    <recommendedName>
        <fullName evidence="5">VPLPA-CTERM protein sorting domain-containing protein</fullName>
    </recommendedName>
</protein>
<keyword evidence="1" id="KW-0472">Membrane</keyword>
<evidence type="ECO:0000256" key="1">
    <source>
        <dbReference type="SAM" id="Phobius"/>
    </source>
</evidence>
<sequence>MVQMSDVSRSGWATVSVAALMALAVPSPAVACTPGTDGGVATLTCDGVRTEQLVDDVDGTVVTVTPSGSVVVPSANALDLRGNGQTLVNLGQVEGGGDSDAVRASGSDLTVENSGTLTGTDRGIRLVGGTGGFTLRNHEDGQILARRQAVRLDNDALLAGNLFENRGLIESTEGRAIQSRGPGNTVINHATGRMLGGEEVIEGRMDFHVTNYGLIALRGLEWDPDTFTWTDNGATVDEDGIQFASGSVHNHGVILATDDGVDIDEGTVHNHATGVIVSAGVDTERNAAGIDIDEVLQDPGGPRDGEIPRKVTIMNDGYIEGPRAIAAAEGAVHPIDILNTGTLIGRGGTAIDLAPGQGDTTITLSDGSVIDGDILFGGGGTNTLVLGPFSEGAGMNGSISARGGTPEDIAAGTGTPYGFDVVFGDMVGLGDFRSFWRGGERFTLNLAAGGGTIGFTLFGVEDVRFGGTSYSADGFAAFLAGEGVNVIPLPAAGWLLLGGLGTLAALRRRRRAA</sequence>
<evidence type="ECO:0000313" key="3">
    <source>
        <dbReference type="EMBL" id="MBK5928033.1"/>
    </source>
</evidence>
<keyword evidence="4" id="KW-1185">Reference proteome</keyword>
<feature type="transmembrane region" description="Helical" evidence="1">
    <location>
        <begin position="487"/>
        <end position="506"/>
    </location>
</feature>
<proteinExistence type="predicted"/>
<dbReference type="Proteomes" id="UP000706333">
    <property type="component" value="Unassembled WGS sequence"/>
</dbReference>
<feature type="signal peptide" evidence="2">
    <location>
        <begin position="1"/>
        <end position="31"/>
    </location>
</feature>
<keyword evidence="1" id="KW-1133">Transmembrane helix</keyword>
<dbReference type="AlphaFoldDB" id="A0A934WK03"/>
<organism evidence="3 4">
    <name type="scientific">Rhodobaculum claviforme</name>
    <dbReference type="NCBI Taxonomy" id="1549854"/>
    <lineage>
        <taxon>Bacteria</taxon>
        <taxon>Pseudomonadati</taxon>
        <taxon>Pseudomonadota</taxon>
        <taxon>Alphaproteobacteria</taxon>
        <taxon>Rhodobacterales</taxon>
        <taxon>Paracoccaceae</taxon>
        <taxon>Rhodobaculum</taxon>
    </lineage>
</organism>
<keyword evidence="2" id="KW-0732">Signal</keyword>
<accession>A0A934WK03</accession>
<dbReference type="NCBIfam" id="TIGR03370">
    <property type="entry name" value="VPLPA-CTERM"/>
    <property type="match status" value="1"/>
</dbReference>
<comment type="caution">
    <text evidence="3">The sequence shown here is derived from an EMBL/GenBank/DDBJ whole genome shotgun (WGS) entry which is preliminary data.</text>
</comment>
<gene>
    <name evidence="3" type="ORF">CCR87_11965</name>
</gene>
<evidence type="ECO:0000256" key="2">
    <source>
        <dbReference type="SAM" id="SignalP"/>
    </source>
</evidence>
<name>A0A934WK03_9RHOB</name>
<reference evidence="3" key="1">
    <citation type="submission" date="2017-05" db="EMBL/GenBank/DDBJ databases">
        <authorList>
            <person name="Imhoff J.F."/>
            <person name="Rahn T."/>
            <person name="Kuenzel S."/>
            <person name="Neulinger S.C."/>
        </authorList>
    </citation>
    <scope>NUCLEOTIDE SEQUENCE</scope>
    <source>
        <strain evidence="3">LMG 28126</strain>
    </source>
</reference>
<feature type="chain" id="PRO_5037808978" description="VPLPA-CTERM protein sorting domain-containing protein" evidence="2">
    <location>
        <begin position="32"/>
        <end position="513"/>
    </location>
</feature>
<dbReference type="InterPro" id="IPR022472">
    <property type="entry name" value="VPLPA-CTERM"/>
</dbReference>
<reference evidence="3" key="2">
    <citation type="journal article" date="2020" name="Microorganisms">
        <title>Osmotic Adaptation and Compatible Solute Biosynthesis of Phototrophic Bacteria as Revealed from Genome Analyses.</title>
        <authorList>
            <person name="Imhoff J.F."/>
            <person name="Rahn T."/>
            <person name="Kunzel S."/>
            <person name="Keller A."/>
            <person name="Neulinger S.C."/>
        </authorList>
    </citation>
    <scope>NUCLEOTIDE SEQUENCE</scope>
    <source>
        <strain evidence="3">LMG 28126</strain>
    </source>
</reference>
<evidence type="ECO:0000313" key="4">
    <source>
        <dbReference type="Proteomes" id="UP000706333"/>
    </source>
</evidence>
<evidence type="ECO:0008006" key="5">
    <source>
        <dbReference type="Google" id="ProtNLM"/>
    </source>
</evidence>